<keyword evidence="2" id="KW-1185">Reference proteome</keyword>
<dbReference type="AlphaFoldDB" id="A0A834TSU4"/>
<organism evidence="1 2">
    <name type="scientific">Senna tora</name>
    <dbReference type="NCBI Taxonomy" id="362788"/>
    <lineage>
        <taxon>Eukaryota</taxon>
        <taxon>Viridiplantae</taxon>
        <taxon>Streptophyta</taxon>
        <taxon>Embryophyta</taxon>
        <taxon>Tracheophyta</taxon>
        <taxon>Spermatophyta</taxon>
        <taxon>Magnoliopsida</taxon>
        <taxon>eudicotyledons</taxon>
        <taxon>Gunneridae</taxon>
        <taxon>Pentapetalae</taxon>
        <taxon>rosids</taxon>
        <taxon>fabids</taxon>
        <taxon>Fabales</taxon>
        <taxon>Fabaceae</taxon>
        <taxon>Caesalpinioideae</taxon>
        <taxon>Cassia clade</taxon>
        <taxon>Senna</taxon>
    </lineage>
</organism>
<dbReference type="EMBL" id="JAAIUW010000006">
    <property type="protein sequence ID" value="KAF7827492.1"/>
    <property type="molecule type" value="Genomic_DNA"/>
</dbReference>
<dbReference type="Gene3D" id="2.60.120.330">
    <property type="entry name" value="B-lactam Antibiotic, Isopenicillin N Synthase, Chain"/>
    <property type="match status" value="1"/>
</dbReference>
<dbReference type="Proteomes" id="UP000634136">
    <property type="component" value="Unassembled WGS sequence"/>
</dbReference>
<comment type="caution">
    <text evidence="1">The sequence shown here is derived from an EMBL/GenBank/DDBJ whole genome shotgun (WGS) entry which is preliminary data.</text>
</comment>
<proteinExistence type="predicted"/>
<protein>
    <submittedName>
        <fullName evidence="1">Flavanone 3-dioxygenase 2-like</fullName>
    </submittedName>
</protein>
<sequence length="147" mass="16448">MPLHNAPFHEASPKYDLSLSALVSNGRYRSVVHRAVLNNRDARISVVVANGPELVEKEEALLKCTTYSYYFQIQQQSRLPNALWRGMVGDGEASIEYKGGSFLYLSVGKVHVGRNVLIVWGLMESIDNKSASDFAIRGHEVLSWHLC</sequence>
<dbReference type="GO" id="GO:0051213">
    <property type="term" value="F:dioxygenase activity"/>
    <property type="evidence" value="ECO:0007669"/>
    <property type="project" value="UniProtKB-KW"/>
</dbReference>
<dbReference type="SUPFAM" id="SSF51197">
    <property type="entry name" value="Clavaminate synthase-like"/>
    <property type="match status" value="1"/>
</dbReference>
<keyword evidence="1" id="KW-0223">Dioxygenase</keyword>
<gene>
    <name evidence="1" type="ORF">G2W53_018656</name>
</gene>
<keyword evidence="1" id="KW-0560">Oxidoreductase</keyword>
<evidence type="ECO:0000313" key="1">
    <source>
        <dbReference type="EMBL" id="KAF7827492.1"/>
    </source>
</evidence>
<accession>A0A834TSU4</accession>
<reference evidence="1" key="1">
    <citation type="submission" date="2020-09" db="EMBL/GenBank/DDBJ databases">
        <title>Genome-Enabled Discovery of Anthraquinone Biosynthesis in Senna tora.</title>
        <authorList>
            <person name="Kang S.-H."/>
            <person name="Pandey R.P."/>
            <person name="Lee C.-M."/>
            <person name="Sim J.-S."/>
            <person name="Jeong J.-T."/>
            <person name="Choi B.-S."/>
            <person name="Jung M."/>
            <person name="Ginzburg D."/>
            <person name="Zhao K."/>
            <person name="Won S.Y."/>
            <person name="Oh T.-J."/>
            <person name="Yu Y."/>
            <person name="Kim N.-H."/>
            <person name="Lee O.R."/>
            <person name="Lee T.-H."/>
            <person name="Bashyal P."/>
            <person name="Kim T.-S."/>
            <person name="Lee W.-H."/>
            <person name="Kawkins C."/>
            <person name="Kim C.-K."/>
            <person name="Kim J.S."/>
            <person name="Ahn B.O."/>
            <person name="Rhee S.Y."/>
            <person name="Sohng J.K."/>
        </authorList>
    </citation>
    <scope>NUCLEOTIDE SEQUENCE</scope>
    <source>
        <tissue evidence="1">Leaf</tissue>
    </source>
</reference>
<dbReference type="InterPro" id="IPR027443">
    <property type="entry name" value="IPNS-like_sf"/>
</dbReference>
<evidence type="ECO:0000313" key="2">
    <source>
        <dbReference type="Proteomes" id="UP000634136"/>
    </source>
</evidence>
<name>A0A834TSU4_9FABA</name>